<proteinExistence type="predicted"/>
<dbReference type="Proteomes" id="UP000265520">
    <property type="component" value="Unassembled WGS sequence"/>
</dbReference>
<evidence type="ECO:0000313" key="3">
    <source>
        <dbReference type="Proteomes" id="UP000265520"/>
    </source>
</evidence>
<accession>A0A392SEU5</accession>
<sequence length="105" mass="12021">NFIERFNKEAVQVDTTDEMKRYLLQRGLRPNSDFAKAVGIEKPRTLDDLLHKSQAYIQYEEVQTADAARYGRAGHNQSAPQSNQEQSHRGGGRRRGEKPREPRGP</sequence>
<dbReference type="EMBL" id="LXQA010372746">
    <property type="protein sequence ID" value="MCI47463.1"/>
    <property type="molecule type" value="Genomic_DNA"/>
</dbReference>
<organism evidence="2 3">
    <name type="scientific">Trifolium medium</name>
    <dbReference type="NCBI Taxonomy" id="97028"/>
    <lineage>
        <taxon>Eukaryota</taxon>
        <taxon>Viridiplantae</taxon>
        <taxon>Streptophyta</taxon>
        <taxon>Embryophyta</taxon>
        <taxon>Tracheophyta</taxon>
        <taxon>Spermatophyta</taxon>
        <taxon>Magnoliopsida</taxon>
        <taxon>eudicotyledons</taxon>
        <taxon>Gunneridae</taxon>
        <taxon>Pentapetalae</taxon>
        <taxon>rosids</taxon>
        <taxon>fabids</taxon>
        <taxon>Fabales</taxon>
        <taxon>Fabaceae</taxon>
        <taxon>Papilionoideae</taxon>
        <taxon>50 kb inversion clade</taxon>
        <taxon>NPAAA clade</taxon>
        <taxon>Hologalegina</taxon>
        <taxon>IRL clade</taxon>
        <taxon>Trifolieae</taxon>
        <taxon>Trifolium</taxon>
    </lineage>
</organism>
<feature type="non-terminal residue" evidence="2">
    <location>
        <position position="1"/>
    </location>
</feature>
<feature type="non-terminal residue" evidence="2">
    <location>
        <position position="105"/>
    </location>
</feature>
<protein>
    <submittedName>
        <fullName evidence="2">Uncharacterized protein</fullName>
    </submittedName>
</protein>
<keyword evidence="3" id="KW-1185">Reference proteome</keyword>
<comment type="caution">
    <text evidence="2">The sequence shown here is derived from an EMBL/GenBank/DDBJ whole genome shotgun (WGS) entry which is preliminary data.</text>
</comment>
<reference evidence="2 3" key="1">
    <citation type="journal article" date="2018" name="Front. Plant Sci.">
        <title>Red Clover (Trifolium pratense) and Zigzag Clover (T. medium) - A Picture of Genomic Similarities and Differences.</title>
        <authorList>
            <person name="Dluhosova J."/>
            <person name="Istvanek J."/>
            <person name="Nedelnik J."/>
            <person name="Repkova J."/>
        </authorList>
    </citation>
    <scope>NUCLEOTIDE SEQUENCE [LARGE SCALE GENOMIC DNA]</scope>
    <source>
        <strain evidence="3">cv. 10/8</strain>
        <tissue evidence="2">Leaf</tissue>
    </source>
</reference>
<evidence type="ECO:0000256" key="1">
    <source>
        <dbReference type="SAM" id="MobiDB-lite"/>
    </source>
</evidence>
<evidence type="ECO:0000313" key="2">
    <source>
        <dbReference type="EMBL" id="MCI47463.1"/>
    </source>
</evidence>
<feature type="compositionally biased region" description="Polar residues" evidence="1">
    <location>
        <begin position="75"/>
        <end position="85"/>
    </location>
</feature>
<dbReference type="AlphaFoldDB" id="A0A392SEU5"/>
<feature type="region of interest" description="Disordered" evidence="1">
    <location>
        <begin position="67"/>
        <end position="105"/>
    </location>
</feature>
<name>A0A392SEU5_9FABA</name>